<reference evidence="1 2" key="1">
    <citation type="submission" date="2020-08" db="EMBL/GenBank/DDBJ databases">
        <title>Genomic Encyclopedia of Type Strains, Phase IV (KMG-IV): sequencing the most valuable type-strain genomes for metagenomic binning, comparative biology and taxonomic classification.</title>
        <authorList>
            <person name="Goeker M."/>
        </authorList>
    </citation>
    <scope>NUCLEOTIDE SEQUENCE [LARGE SCALE GENOMIC DNA]</scope>
    <source>
        <strain evidence="1 2">DSM 11525</strain>
    </source>
</reference>
<gene>
    <name evidence="1" type="ORF">HNQ53_000632</name>
</gene>
<evidence type="ECO:0000313" key="1">
    <source>
        <dbReference type="EMBL" id="MBB5210444.1"/>
    </source>
</evidence>
<dbReference type="Proteomes" id="UP000563601">
    <property type="component" value="Unassembled WGS sequence"/>
</dbReference>
<accession>A0AA89T3G0</accession>
<evidence type="ECO:0000313" key="2">
    <source>
        <dbReference type="Proteomes" id="UP000563601"/>
    </source>
</evidence>
<organism evidence="1 2">
    <name type="scientific">Microbulbifer hydrolyticus</name>
    <dbReference type="NCBI Taxonomy" id="48074"/>
    <lineage>
        <taxon>Bacteria</taxon>
        <taxon>Pseudomonadati</taxon>
        <taxon>Pseudomonadota</taxon>
        <taxon>Gammaproteobacteria</taxon>
        <taxon>Cellvibrionales</taxon>
        <taxon>Microbulbiferaceae</taxon>
        <taxon>Microbulbifer</taxon>
    </lineage>
</organism>
<comment type="caution">
    <text evidence="1">The sequence shown here is derived from an EMBL/GenBank/DDBJ whole genome shotgun (WGS) entry which is preliminary data.</text>
</comment>
<sequence length="50" mass="6157">MTTDYTPNIDVELMKFTLLLKDKRDFFTDRYSERKETSEEFSKRIDQRSM</sequence>
<dbReference type="AlphaFoldDB" id="A0AA89T3G0"/>
<dbReference type="InterPro" id="IPR029039">
    <property type="entry name" value="Flavoprotein-like_sf"/>
</dbReference>
<proteinExistence type="predicted"/>
<dbReference type="Gene3D" id="3.40.50.360">
    <property type="match status" value="1"/>
</dbReference>
<name>A0AA89T3G0_9GAMM</name>
<dbReference type="EMBL" id="JACHHR010000001">
    <property type="protein sequence ID" value="MBB5210444.1"/>
    <property type="molecule type" value="Genomic_DNA"/>
</dbReference>
<dbReference type="RefSeq" id="WP_183946540.1">
    <property type="nucleotide sequence ID" value="NZ_CP047491.1"/>
</dbReference>
<protein>
    <submittedName>
        <fullName evidence="1">Uncharacterized protein</fullName>
    </submittedName>
</protein>